<keyword evidence="3" id="KW-1185">Reference proteome</keyword>
<evidence type="ECO:0000256" key="1">
    <source>
        <dbReference type="SAM" id="MobiDB-lite"/>
    </source>
</evidence>
<evidence type="ECO:0000313" key="3">
    <source>
        <dbReference type="Proteomes" id="UP000182235"/>
    </source>
</evidence>
<reference evidence="2 3" key="1">
    <citation type="submission" date="2015-07" db="EMBL/GenBank/DDBJ databases">
        <title>Emmonsia species relationships and genome sequence.</title>
        <authorList>
            <consortium name="The Broad Institute Genomics Platform"/>
            <person name="Cuomo C.A."/>
            <person name="Munoz J.F."/>
            <person name="Imamovic A."/>
            <person name="Priest M.E."/>
            <person name="Young S."/>
            <person name="Clay O.K."/>
            <person name="McEwen J.G."/>
        </authorList>
    </citation>
    <scope>NUCLEOTIDE SEQUENCE [LARGE SCALE GENOMIC DNA]</scope>
    <source>
        <strain evidence="2 3">UAMH 9510</strain>
    </source>
</reference>
<gene>
    <name evidence="2" type="ORF">AJ78_02306</name>
</gene>
<dbReference type="VEuPathDB" id="FungiDB:AJ78_02306"/>
<dbReference type="OrthoDB" id="3531694at2759"/>
<organism evidence="2 3">
    <name type="scientific">Emergomyces pasteurianus Ep9510</name>
    <dbReference type="NCBI Taxonomy" id="1447872"/>
    <lineage>
        <taxon>Eukaryota</taxon>
        <taxon>Fungi</taxon>
        <taxon>Dikarya</taxon>
        <taxon>Ascomycota</taxon>
        <taxon>Pezizomycotina</taxon>
        <taxon>Eurotiomycetes</taxon>
        <taxon>Eurotiomycetidae</taxon>
        <taxon>Onygenales</taxon>
        <taxon>Ajellomycetaceae</taxon>
        <taxon>Emergomyces</taxon>
    </lineage>
</organism>
<proteinExistence type="predicted"/>
<evidence type="ECO:0000313" key="2">
    <source>
        <dbReference type="EMBL" id="OJD17607.1"/>
    </source>
</evidence>
<comment type="caution">
    <text evidence="2">The sequence shown here is derived from an EMBL/GenBank/DDBJ whole genome shotgun (WGS) entry which is preliminary data.</text>
</comment>
<dbReference type="AlphaFoldDB" id="A0A1J9QN57"/>
<sequence>MASADIPRDGLRHTVVISSDAEMDERQPPAQKLRGKRPRTDYSYPMHGLNLTTRRPPKCGSRRKEVKCPAWTRYWGARAHRSSKDRNDSKNVIDGSFKFFPSHAGKLGGFADNLQKAGLVVEEGGLKGMLGVLAMTLHFTNL</sequence>
<name>A0A1J9QN57_9EURO</name>
<accession>A0A1J9QN57</accession>
<feature type="region of interest" description="Disordered" evidence="1">
    <location>
        <begin position="1"/>
        <end position="63"/>
    </location>
</feature>
<feature type="compositionally biased region" description="Basic and acidic residues" evidence="1">
    <location>
        <begin position="1"/>
        <end position="12"/>
    </location>
</feature>
<dbReference type="EMBL" id="LGRN01000061">
    <property type="protein sequence ID" value="OJD17607.1"/>
    <property type="molecule type" value="Genomic_DNA"/>
</dbReference>
<protein>
    <submittedName>
        <fullName evidence="2">Uncharacterized protein</fullName>
    </submittedName>
</protein>
<dbReference type="Proteomes" id="UP000182235">
    <property type="component" value="Unassembled WGS sequence"/>
</dbReference>